<dbReference type="RefSeq" id="WP_420164601.1">
    <property type="nucleotide sequence ID" value="NZ_JBDLNV010000004.1"/>
</dbReference>
<dbReference type="EMBL" id="JBDLNV010000004">
    <property type="protein sequence ID" value="MFM1724041.1"/>
    <property type="molecule type" value="Genomic_DNA"/>
</dbReference>
<comment type="caution">
    <text evidence="2">The sequence shown here is derived from an EMBL/GenBank/DDBJ whole genome shotgun (WGS) entry which is preliminary data.</text>
</comment>
<accession>A0ABW9FET4</accession>
<reference evidence="2 3" key="1">
    <citation type="submission" date="2023-11" db="EMBL/GenBank/DDBJ databases">
        <authorList>
            <person name="Val-Calvo J."/>
            <person name="Scortti M."/>
            <person name="Vazquez-Boland J."/>
        </authorList>
    </citation>
    <scope>NUCLEOTIDE SEQUENCE [LARGE SCALE GENOMIC DNA]</scope>
    <source>
        <strain evidence="2 3">PAM 2766</strain>
    </source>
</reference>
<sequence>MTIPFEVFDSGISSHAFKLFAFIGKFADSATGEAWPSRAVLAKGLGMSKPDSVDKYLRELESAGLLKVQHRWKDTSGNVAFERSDTHRERTSSLITLLRGYPRGGGKGAPVTGGRVPPAAGYELNPKNYQQGPAPFPDDWEPNSKHREQAKKRCLDLEAVAAYFKSYVVEHDWARKDWDMAFESWLAREIPKPHAVPTSGNAGGRLWQE</sequence>
<dbReference type="Pfam" id="PF13730">
    <property type="entry name" value="HTH_36"/>
    <property type="match status" value="1"/>
</dbReference>
<keyword evidence="3" id="KW-1185">Reference proteome</keyword>
<dbReference type="Gene3D" id="1.10.10.10">
    <property type="entry name" value="Winged helix-like DNA-binding domain superfamily/Winged helix DNA-binding domain"/>
    <property type="match status" value="1"/>
</dbReference>
<dbReference type="InterPro" id="IPR036388">
    <property type="entry name" value="WH-like_DNA-bd_sf"/>
</dbReference>
<organism evidence="2 3">
    <name type="scientific">Rhodococcus parequi</name>
    <dbReference type="NCBI Taxonomy" id="3137122"/>
    <lineage>
        <taxon>Bacteria</taxon>
        <taxon>Bacillati</taxon>
        <taxon>Actinomycetota</taxon>
        <taxon>Actinomycetes</taxon>
        <taxon>Mycobacteriales</taxon>
        <taxon>Nocardiaceae</taxon>
        <taxon>Rhodococcus</taxon>
    </lineage>
</organism>
<protein>
    <submittedName>
        <fullName evidence="2">Helix-turn-helix domain-containing protein</fullName>
    </submittedName>
</protein>
<gene>
    <name evidence="2" type="ORF">ABEU20_002617</name>
</gene>
<name>A0ABW9FET4_9NOCA</name>
<dbReference type="Proteomes" id="UP001629745">
    <property type="component" value="Unassembled WGS sequence"/>
</dbReference>
<proteinExistence type="predicted"/>
<evidence type="ECO:0000313" key="3">
    <source>
        <dbReference type="Proteomes" id="UP001629745"/>
    </source>
</evidence>
<evidence type="ECO:0000313" key="2">
    <source>
        <dbReference type="EMBL" id="MFM1724041.1"/>
    </source>
</evidence>
<evidence type="ECO:0000256" key="1">
    <source>
        <dbReference type="SAM" id="MobiDB-lite"/>
    </source>
</evidence>
<feature type="region of interest" description="Disordered" evidence="1">
    <location>
        <begin position="127"/>
        <end position="147"/>
    </location>
</feature>